<dbReference type="EMBL" id="LAZR01006527">
    <property type="protein sequence ID" value="KKM91466.1"/>
    <property type="molecule type" value="Genomic_DNA"/>
</dbReference>
<sequence length="108" mass="12392">MMEQKELEIQRALGTLNIYNIEIQFPRREEPKGLDQLIANVVPTAIRFYNGSDSIFVVEAPSSYLKLLTEALTKLIQNTSHNRGHLTWVYVHELIDGKLVHITNFKIG</sequence>
<organism evidence="1">
    <name type="scientific">marine sediment metagenome</name>
    <dbReference type="NCBI Taxonomy" id="412755"/>
    <lineage>
        <taxon>unclassified sequences</taxon>
        <taxon>metagenomes</taxon>
        <taxon>ecological metagenomes</taxon>
    </lineage>
</organism>
<comment type="caution">
    <text evidence="1">The sequence shown here is derived from an EMBL/GenBank/DDBJ whole genome shotgun (WGS) entry which is preliminary data.</text>
</comment>
<dbReference type="AlphaFoldDB" id="A0A0F9LWF7"/>
<accession>A0A0F9LWF7</accession>
<proteinExistence type="predicted"/>
<reference evidence="1" key="1">
    <citation type="journal article" date="2015" name="Nature">
        <title>Complex archaea that bridge the gap between prokaryotes and eukaryotes.</title>
        <authorList>
            <person name="Spang A."/>
            <person name="Saw J.H."/>
            <person name="Jorgensen S.L."/>
            <person name="Zaremba-Niedzwiedzka K."/>
            <person name="Martijn J."/>
            <person name="Lind A.E."/>
            <person name="van Eijk R."/>
            <person name="Schleper C."/>
            <person name="Guy L."/>
            <person name="Ettema T.J."/>
        </authorList>
    </citation>
    <scope>NUCLEOTIDE SEQUENCE</scope>
</reference>
<gene>
    <name evidence="1" type="ORF">LCGC14_1228280</name>
</gene>
<evidence type="ECO:0000313" key="1">
    <source>
        <dbReference type="EMBL" id="KKM91466.1"/>
    </source>
</evidence>
<name>A0A0F9LWF7_9ZZZZ</name>
<protein>
    <submittedName>
        <fullName evidence="1">Uncharacterized protein</fullName>
    </submittedName>
</protein>